<evidence type="ECO:0000313" key="1">
    <source>
        <dbReference type="EMBL" id="CAK9080605.1"/>
    </source>
</evidence>
<name>A0ABP0PX72_9DINO</name>
<organism evidence="1 2">
    <name type="scientific">Durusdinium trenchii</name>
    <dbReference type="NCBI Taxonomy" id="1381693"/>
    <lineage>
        <taxon>Eukaryota</taxon>
        <taxon>Sar</taxon>
        <taxon>Alveolata</taxon>
        <taxon>Dinophyceae</taxon>
        <taxon>Suessiales</taxon>
        <taxon>Symbiodiniaceae</taxon>
        <taxon>Durusdinium</taxon>
    </lineage>
</organism>
<protein>
    <submittedName>
        <fullName evidence="1">3-hydroxyisobutyryl-CoA hydrolase 1</fullName>
    </submittedName>
</protein>
<proteinExistence type="predicted"/>
<feature type="non-terminal residue" evidence="1">
    <location>
        <position position="1"/>
    </location>
</feature>
<evidence type="ECO:0000313" key="2">
    <source>
        <dbReference type="Proteomes" id="UP001642464"/>
    </source>
</evidence>
<sequence length="111" mass="12420">ANDREILRRLLDVAGATKELLAWLPVLRLFFPGLYFGPNVVNAMVERDDLHATRPSRVVTLCKMLISAFARHSTTSNGTVVLSFGAVAERVCGETVKKWCFRRVVGLFSRI</sequence>
<comment type="caution">
    <text evidence="1">The sequence shown here is derived from an EMBL/GenBank/DDBJ whole genome shotgun (WGS) entry which is preliminary data.</text>
</comment>
<dbReference type="GO" id="GO:0016787">
    <property type="term" value="F:hydrolase activity"/>
    <property type="evidence" value="ECO:0007669"/>
    <property type="project" value="UniProtKB-KW"/>
</dbReference>
<accession>A0ABP0PX72</accession>
<keyword evidence="1" id="KW-0378">Hydrolase</keyword>
<reference evidence="1 2" key="1">
    <citation type="submission" date="2024-02" db="EMBL/GenBank/DDBJ databases">
        <authorList>
            <person name="Chen Y."/>
            <person name="Shah S."/>
            <person name="Dougan E. K."/>
            <person name="Thang M."/>
            <person name="Chan C."/>
        </authorList>
    </citation>
    <scope>NUCLEOTIDE SEQUENCE [LARGE SCALE GENOMIC DNA]</scope>
</reference>
<dbReference type="EMBL" id="CAXAMM010038745">
    <property type="protein sequence ID" value="CAK9080605.1"/>
    <property type="molecule type" value="Genomic_DNA"/>
</dbReference>
<keyword evidence="2" id="KW-1185">Reference proteome</keyword>
<dbReference type="Proteomes" id="UP001642464">
    <property type="component" value="Unassembled WGS sequence"/>
</dbReference>
<gene>
    <name evidence="1" type="ORF">SCF082_LOCUS38407</name>
</gene>